<evidence type="ECO:0000256" key="1">
    <source>
        <dbReference type="ARBA" id="ARBA00022722"/>
    </source>
</evidence>
<dbReference type="Proteomes" id="UP001150925">
    <property type="component" value="Unassembled WGS sequence"/>
</dbReference>
<name>A0A9W8E6L2_9FUNG</name>
<feature type="region of interest" description="Disordered" evidence="5">
    <location>
        <begin position="1189"/>
        <end position="1275"/>
    </location>
</feature>
<dbReference type="InterPro" id="IPR047008">
    <property type="entry name" value="XRN1_SH3_sf"/>
</dbReference>
<evidence type="ECO:0000256" key="2">
    <source>
        <dbReference type="ARBA" id="ARBA00022801"/>
    </source>
</evidence>
<feature type="non-terminal residue" evidence="11">
    <location>
        <position position="1297"/>
    </location>
</feature>
<dbReference type="InterPro" id="IPR047007">
    <property type="entry name" value="XRN1_D1_sf"/>
</dbReference>
<dbReference type="Gene3D" id="2.30.30.750">
    <property type="match status" value="1"/>
</dbReference>
<dbReference type="Pfam" id="PF03159">
    <property type="entry name" value="XRN_N"/>
    <property type="match status" value="1"/>
</dbReference>
<dbReference type="InterPro" id="IPR041412">
    <property type="entry name" value="Xrn1_helical"/>
</dbReference>
<dbReference type="GO" id="GO:0016075">
    <property type="term" value="P:rRNA catabolic process"/>
    <property type="evidence" value="ECO:0007669"/>
    <property type="project" value="TreeGrafter"/>
</dbReference>
<dbReference type="GO" id="GO:0004534">
    <property type="term" value="F:5'-3' RNA exonuclease activity"/>
    <property type="evidence" value="ECO:0007669"/>
    <property type="project" value="UniProtKB-ARBA"/>
</dbReference>
<evidence type="ECO:0000256" key="4">
    <source>
        <dbReference type="ARBA" id="ARBA00038299"/>
    </source>
</evidence>
<gene>
    <name evidence="11" type="primary">exo2</name>
    <name evidence="11" type="ORF">IWQ62_003954</name>
</gene>
<feature type="compositionally biased region" description="Basic residues" evidence="5">
    <location>
        <begin position="1222"/>
        <end position="1231"/>
    </location>
</feature>
<dbReference type="InterPro" id="IPR040992">
    <property type="entry name" value="XRN1_D1"/>
</dbReference>
<feature type="compositionally biased region" description="Low complexity" evidence="5">
    <location>
        <begin position="1232"/>
        <end position="1252"/>
    </location>
</feature>
<evidence type="ECO:0000259" key="9">
    <source>
        <dbReference type="Pfam" id="PF18332"/>
    </source>
</evidence>
<feature type="domain" description="Xrn1 N-terminal" evidence="6">
    <location>
        <begin position="1"/>
        <end position="227"/>
    </location>
</feature>
<feature type="domain" description="Exoribonuclease Xrn1 D2/D3" evidence="10">
    <location>
        <begin position="862"/>
        <end position="1081"/>
    </location>
</feature>
<feature type="domain" description="5'-3' exoribonuclease 1 SH3-like" evidence="8">
    <location>
        <begin position="1117"/>
        <end position="1183"/>
    </location>
</feature>
<dbReference type="InterPro" id="IPR041385">
    <property type="entry name" value="SH3_12"/>
</dbReference>
<organism evidence="11 12">
    <name type="scientific">Dispira parvispora</name>
    <dbReference type="NCBI Taxonomy" id="1520584"/>
    <lineage>
        <taxon>Eukaryota</taxon>
        <taxon>Fungi</taxon>
        <taxon>Fungi incertae sedis</taxon>
        <taxon>Zoopagomycota</taxon>
        <taxon>Kickxellomycotina</taxon>
        <taxon>Dimargaritomycetes</taxon>
        <taxon>Dimargaritales</taxon>
        <taxon>Dimargaritaceae</taxon>
        <taxon>Dispira</taxon>
    </lineage>
</organism>
<dbReference type="GO" id="GO:0003723">
    <property type="term" value="F:RNA binding"/>
    <property type="evidence" value="ECO:0007669"/>
    <property type="project" value="TreeGrafter"/>
</dbReference>
<accession>A0A9W8E6L2</accession>
<evidence type="ECO:0000259" key="10">
    <source>
        <dbReference type="Pfam" id="PF18334"/>
    </source>
</evidence>
<feature type="domain" description="Xrn1 helical" evidence="7">
    <location>
        <begin position="274"/>
        <end position="621"/>
    </location>
</feature>
<evidence type="ECO:0000313" key="12">
    <source>
        <dbReference type="Proteomes" id="UP001150925"/>
    </source>
</evidence>
<dbReference type="Gene3D" id="1.25.40.1050">
    <property type="match status" value="1"/>
</dbReference>
<sequence>MGIPKFFYWMSQRYSLCSQLLEEGQIPEFDNMYLDMNGIIHNCSHPNDKGVHSSIPDHVLFQSIFNYVDILFKKIRPKKLIFMAIDGVAPRAKMNQQRGRRFRTAQETDKAIASARASGMEIDRKATFDSNCITPGTEFMERLTVYLKYLLARKVNEDPEWQSIQVVLSGHEVPGEGEHKIMEYIRLAKAQPNYDSNTRHCLYGLDADLIMLGLVSHEPHLALLREEIKFGDSDKGGKGLSQKGVPRFYLLHMSLLRDYLGLEFTHIRKKLRFKFDLERVIDDFILIFMLLGNDFVPHIPDLHIKENGVNFLFSAYKSVLPMLDDYLHKAGELNLVSFERFLRVLENHNFQAEKKQVASNPTPEAMATLLESCPPPQSASQSKLLVLLGKLALHRTTSQVAMDVPSPDDQAYVNQAAQALNLTTLRDNDADPSKLRVSLHSPKKNTQEMLTSYYRSKLNIDYQDKSKVRGIVSEYMRILQWVLHYYYRGLTSWGHFYPYHYAPSLSDLRDLNSIDLTFNLGKPFTPFEQLMGVLPVASRFLLPKAYHSLMVDTTSPIFDFYPTQFGTDLNGKKQDWEALVLIPFIEEERLVRAMRTREHLLTEAERRRNTFGDTLIFSYSDDAQTTFPSPDRTHFADLLPNHCRVQNFYLPTLDNGKTLNFGLCQGARVGSAMLPGFPSLQTMSFTSMIVQRLARTFGMKSTVERITLKPSHRMVKERWTPMDVALNLVNRRVLVDWPYLREAKVIGVYYEGKRYTLSTYSTRPHPNQLVQAAVPMNEQEELQKWWKTARDKYSLERATILNSSQCLVQVVRLKGMTVDQGGWKRRCYQSPEQAEYVPLQTVINWLPLKDPRYIEGPVGDDLERDVAVDTPVWFLAPAFYGVEATVCRKEVEGLSIKLKQYRWPTQQGYQNFIHKRNRLGHSIPRDTQLVQDGDMAHALGISMRLLNRICSSIEIGGAGKPKVNMGLHWRRNMAQQKQVEFMTQQQDSWCFTQRGVQALQDYVSKFPRVIQHLTRHPDANGVTAENFASAAEHQAYISSWAVFQQQWGLDNPRFVHFDVQGFNQAEVQQLSTTVDNFLTNAGNSYLAPKHQAEMIVANVPFTSIVTSDSAPKRLTIQDMALGDRVVNLDSTGKAPLGAAGYVVTLIHNVAGVMFDHVFTGANDLDGLCAEQRGAFIRCDRLLNLTNPQCAPKPSHYRKGETHAALPTTATGPVPKGTQNQARKAKSSRGHNKPAPAQTKAPKPPVVANNNPPTIKSEPPVVPAAQPSTSNGSNDAVANLVSNLLLQKMVMGDRANKE</sequence>
<dbReference type="InterPro" id="IPR004859">
    <property type="entry name" value="Xrn1_N"/>
</dbReference>
<comment type="caution">
    <text evidence="11">The sequence shown here is derived from an EMBL/GenBank/DDBJ whole genome shotgun (WGS) entry which is preliminary data.</text>
</comment>
<dbReference type="Gene3D" id="2.170.260.40">
    <property type="match status" value="1"/>
</dbReference>
<feature type="domain" description="5'-3' exoribonuclease 1 D1" evidence="9">
    <location>
        <begin position="662"/>
        <end position="855"/>
    </location>
</feature>
<dbReference type="Pfam" id="PF18334">
    <property type="entry name" value="XRN1_D2_D3"/>
    <property type="match status" value="1"/>
</dbReference>
<keyword evidence="3 11" id="KW-0269">Exonuclease</keyword>
<evidence type="ECO:0000259" key="8">
    <source>
        <dbReference type="Pfam" id="PF18129"/>
    </source>
</evidence>
<dbReference type="InterPro" id="IPR027073">
    <property type="entry name" value="5_3_exoribonuclease"/>
</dbReference>
<evidence type="ECO:0000313" key="11">
    <source>
        <dbReference type="EMBL" id="KAJ1961183.1"/>
    </source>
</evidence>
<evidence type="ECO:0000259" key="6">
    <source>
        <dbReference type="Pfam" id="PF03159"/>
    </source>
</evidence>
<dbReference type="PIRSF" id="PIRSF006743">
    <property type="entry name" value="Exonuclease_Xnr1"/>
    <property type="match status" value="1"/>
</dbReference>
<protein>
    <submittedName>
        <fullName evidence="11">Exonuclease II Exo2</fullName>
    </submittedName>
</protein>
<comment type="similarity">
    <text evidence="4">Belongs to the 5'-3' exonuclease family.</text>
</comment>
<dbReference type="InterPro" id="IPR041106">
    <property type="entry name" value="XRN1_D2_D3"/>
</dbReference>
<keyword evidence="12" id="KW-1185">Reference proteome</keyword>
<dbReference type="InterPro" id="IPR016494">
    <property type="entry name" value="5_3_exoribonuclease_1"/>
</dbReference>
<proteinExistence type="inferred from homology"/>
<feature type="compositionally biased region" description="Polar residues" evidence="5">
    <location>
        <begin position="1265"/>
        <end position="1275"/>
    </location>
</feature>
<evidence type="ECO:0000259" key="7">
    <source>
        <dbReference type="Pfam" id="PF17846"/>
    </source>
</evidence>
<dbReference type="Pfam" id="PF18332">
    <property type="entry name" value="XRN1_D1"/>
    <property type="match status" value="1"/>
</dbReference>
<evidence type="ECO:0000256" key="5">
    <source>
        <dbReference type="SAM" id="MobiDB-lite"/>
    </source>
</evidence>
<keyword evidence="1" id="KW-0540">Nuclease</keyword>
<dbReference type="Pfam" id="PF18129">
    <property type="entry name" value="SH3_12"/>
    <property type="match status" value="1"/>
</dbReference>
<dbReference type="GO" id="GO:0000956">
    <property type="term" value="P:nuclear-transcribed mRNA catabolic process"/>
    <property type="evidence" value="ECO:0007669"/>
    <property type="project" value="InterPro"/>
</dbReference>
<dbReference type="Gene3D" id="3.40.50.12390">
    <property type="match status" value="2"/>
</dbReference>
<keyword evidence="2" id="KW-0378">Hydrolase</keyword>
<dbReference type="PANTHER" id="PTHR12341:SF7">
    <property type="entry name" value="5'-3' EXORIBONUCLEASE 1"/>
    <property type="match status" value="1"/>
</dbReference>
<evidence type="ECO:0000256" key="3">
    <source>
        <dbReference type="ARBA" id="ARBA00022839"/>
    </source>
</evidence>
<dbReference type="GO" id="GO:0005634">
    <property type="term" value="C:nucleus"/>
    <property type="evidence" value="ECO:0007669"/>
    <property type="project" value="TreeGrafter"/>
</dbReference>
<reference evidence="11" key="1">
    <citation type="submission" date="2022-07" db="EMBL/GenBank/DDBJ databases">
        <title>Phylogenomic reconstructions and comparative analyses of Kickxellomycotina fungi.</title>
        <authorList>
            <person name="Reynolds N.K."/>
            <person name="Stajich J.E."/>
            <person name="Barry K."/>
            <person name="Grigoriev I.V."/>
            <person name="Crous P."/>
            <person name="Smith M.E."/>
        </authorList>
    </citation>
    <scope>NUCLEOTIDE SEQUENCE</scope>
    <source>
        <strain evidence="11">RSA 1196</strain>
    </source>
</reference>
<dbReference type="CDD" id="cd18673">
    <property type="entry name" value="PIN_XRN1-2-like"/>
    <property type="match status" value="1"/>
</dbReference>
<dbReference type="PANTHER" id="PTHR12341">
    <property type="entry name" value="5'-&gt;3' EXORIBONUCLEASE"/>
    <property type="match status" value="1"/>
</dbReference>
<dbReference type="EMBL" id="JANBPY010001183">
    <property type="protein sequence ID" value="KAJ1961183.1"/>
    <property type="molecule type" value="Genomic_DNA"/>
</dbReference>
<dbReference type="OrthoDB" id="372487at2759"/>
<dbReference type="Pfam" id="PF17846">
    <property type="entry name" value="XRN_M"/>
    <property type="match status" value="1"/>
</dbReference>